<dbReference type="AlphaFoldDB" id="A0A6G0K2J8"/>
<comment type="caution">
    <text evidence="2">The sequence shown here is derived from an EMBL/GenBank/DDBJ whole genome shotgun (WGS) entry which is preliminary data.</text>
</comment>
<dbReference type="EMBL" id="QXFX01002729">
    <property type="protein sequence ID" value="KAE9074191.1"/>
    <property type="molecule type" value="Genomic_DNA"/>
</dbReference>
<gene>
    <name evidence="2" type="ORF">PF010_g24776</name>
</gene>
<dbReference type="Proteomes" id="UP000488956">
    <property type="component" value="Unassembled WGS sequence"/>
</dbReference>
<name>A0A6G0K2J8_9STRA</name>
<proteinExistence type="predicted"/>
<sequence length="70" mass="8339">MKLEAQALDTERPAAASSSPHDCPIHFLLHLQKQFRRRRRYELSSCLVGVCWCSRALFWCRLYCWTCCWC</sequence>
<protein>
    <submittedName>
        <fullName evidence="2">Uncharacterized protein</fullName>
    </submittedName>
</protein>
<evidence type="ECO:0000313" key="2">
    <source>
        <dbReference type="EMBL" id="KAE9074191.1"/>
    </source>
</evidence>
<reference evidence="2 3" key="1">
    <citation type="submission" date="2018-09" db="EMBL/GenBank/DDBJ databases">
        <title>Genomic investigation of the strawberry pathogen Phytophthora fragariae indicates pathogenicity is determined by transcriptional variation in three key races.</title>
        <authorList>
            <person name="Adams T.M."/>
            <person name="Armitage A.D."/>
            <person name="Sobczyk M.K."/>
            <person name="Bates H.J."/>
            <person name="Dunwell J.M."/>
            <person name="Nellist C.F."/>
            <person name="Harrison R.J."/>
        </authorList>
    </citation>
    <scope>NUCLEOTIDE SEQUENCE [LARGE SCALE GENOMIC DNA]</scope>
    <source>
        <strain evidence="2 3">ONT-3</strain>
    </source>
</reference>
<evidence type="ECO:0000256" key="1">
    <source>
        <dbReference type="SAM" id="MobiDB-lite"/>
    </source>
</evidence>
<organism evidence="2 3">
    <name type="scientific">Phytophthora fragariae</name>
    <dbReference type="NCBI Taxonomy" id="53985"/>
    <lineage>
        <taxon>Eukaryota</taxon>
        <taxon>Sar</taxon>
        <taxon>Stramenopiles</taxon>
        <taxon>Oomycota</taxon>
        <taxon>Peronosporomycetes</taxon>
        <taxon>Peronosporales</taxon>
        <taxon>Peronosporaceae</taxon>
        <taxon>Phytophthora</taxon>
    </lineage>
</organism>
<accession>A0A6G0K2J8</accession>
<feature type="region of interest" description="Disordered" evidence="1">
    <location>
        <begin position="1"/>
        <end position="20"/>
    </location>
</feature>
<evidence type="ECO:0000313" key="3">
    <source>
        <dbReference type="Proteomes" id="UP000488956"/>
    </source>
</evidence>